<dbReference type="STRING" id="1666911.HLUCCA11_14455"/>
<name>A0A0P7ZNM3_9CYAN</name>
<dbReference type="Proteomes" id="UP000050465">
    <property type="component" value="Unassembled WGS sequence"/>
</dbReference>
<evidence type="ECO:0008006" key="3">
    <source>
        <dbReference type="Google" id="ProtNLM"/>
    </source>
</evidence>
<reference evidence="1 2" key="1">
    <citation type="submission" date="2015-09" db="EMBL/GenBank/DDBJ databases">
        <title>Identification and resolution of microdiversity through metagenomic sequencing of parallel consortia.</title>
        <authorList>
            <person name="Nelson W.C."/>
            <person name="Romine M.F."/>
            <person name="Lindemann S.R."/>
        </authorList>
    </citation>
    <scope>NUCLEOTIDE SEQUENCE [LARGE SCALE GENOMIC DNA]</scope>
    <source>
        <strain evidence="1">Ana</strain>
    </source>
</reference>
<proteinExistence type="predicted"/>
<protein>
    <recommendedName>
        <fullName evidence="3">DOMON domain</fullName>
    </recommendedName>
</protein>
<accession>A0A0P7ZNM3</accession>
<sequence>MIPFALTSLASAATFALKPFEATSETTDLALTATVVQDNNILSLSYLLTGDLSKVVIPKIGEAAQREDRLWEKTCFEFFIKMGTGRSAAYWEFNLSPNGGWNVFSLPGYRQKLKEERAFLQLPFSTQVSPETLRLEISVDIGVLRQQALVGRGQPLHMGVSAVILLLPHQESFWAIAHPAAQADFHHPDSFVITLAEITPSTS</sequence>
<dbReference type="EMBL" id="LJZR01000019">
    <property type="protein sequence ID" value="KPQ34497.1"/>
    <property type="molecule type" value="Genomic_DNA"/>
</dbReference>
<dbReference type="CDD" id="cd09627">
    <property type="entry name" value="DOMON_murB_like"/>
    <property type="match status" value="1"/>
</dbReference>
<evidence type="ECO:0000313" key="2">
    <source>
        <dbReference type="Proteomes" id="UP000050465"/>
    </source>
</evidence>
<organism evidence="1 2">
    <name type="scientific">Phormidesmis priestleyi Ana</name>
    <dbReference type="NCBI Taxonomy" id="1666911"/>
    <lineage>
        <taxon>Bacteria</taxon>
        <taxon>Bacillati</taxon>
        <taxon>Cyanobacteriota</taxon>
        <taxon>Cyanophyceae</taxon>
        <taxon>Leptolyngbyales</taxon>
        <taxon>Leptolyngbyaceae</taxon>
        <taxon>Phormidesmis</taxon>
    </lineage>
</organism>
<dbReference type="AlphaFoldDB" id="A0A0P7ZNM3"/>
<dbReference type="Gene3D" id="2.60.40.1190">
    <property type="match status" value="1"/>
</dbReference>
<evidence type="ECO:0000313" key="1">
    <source>
        <dbReference type="EMBL" id="KPQ34497.1"/>
    </source>
</evidence>
<gene>
    <name evidence="1" type="ORF">HLUCCA11_14455</name>
</gene>
<comment type="caution">
    <text evidence="1">The sequence shown here is derived from an EMBL/GenBank/DDBJ whole genome shotgun (WGS) entry which is preliminary data.</text>
</comment>